<dbReference type="EMBL" id="DSVQ01000012">
    <property type="protein sequence ID" value="HGT39560.1"/>
    <property type="molecule type" value="Genomic_DNA"/>
</dbReference>
<organism evidence="4">
    <name type="scientific">Schlesneria paludicola</name>
    <dbReference type="NCBI Taxonomy" id="360056"/>
    <lineage>
        <taxon>Bacteria</taxon>
        <taxon>Pseudomonadati</taxon>
        <taxon>Planctomycetota</taxon>
        <taxon>Planctomycetia</taxon>
        <taxon>Planctomycetales</taxon>
        <taxon>Planctomycetaceae</taxon>
        <taxon>Schlesneria</taxon>
    </lineage>
</organism>
<feature type="compositionally biased region" description="Low complexity" evidence="2">
    <location>
        <begin position="1164"/>
        <end position="1185"/>
    </location>
</feature>
<sequence length="1194" mass="133096">MLDNVRRRIRWIVACSGASLSLAVLLLGMMAAGWLDWWLRIDDVGVRVLLALAVWGVAGMTCWRFLWGPLRTSLSDVFLAEQIERRYPGLGGCLSSAMAFRQAQCAAEIGSPELQRRIIAQAERELQHVDATQIVTARPVRSLVLTGMISCTLAALCLLAYPGESATAVRRLVWPWGHHPWPQTTVLQLVRPDGSLVLWDSAEPWRMVRGDILELFVENARGRLPEQVWLETRLSAEGVPTRELLPKTPASSRAARDRAALNLTAIRGPIDFRVTGGDDHSMPWHTLEVIDPPTIQHYEIEITPPEYTRQTPAVLAAGSTEIRGWLGSRVRISAGASRPLRSVTLQGRDRPPQPLPLSDDGRRWTAHFLIEKPDSTAVWFQLRDREGFTEREPLQFDVRGDIDALPAVTLVAPASDQVVTPDAQVPVEIDARDDLGVRELRLVWQRGEEPQQSAPIFQYVEPQAAVHETFSWNLADLALSPGDRLSFRVEARDACTIGPEHVAKSAPRTLIVASPLEKRAELQARASELLEELKEAAALQSRLRDQTVELHSQLATTGGLRSPDRDLLQRLELDQRNLSSRLSGGAASLAEQAERLRAEFQSNHLADPDTETGLEQLSRQLRELTRTTMPQLAHELTQAGKLLSADNPAAPSADPLEPQPADRSPEREAAAQSLELAARHQTDVIDTLNELESLLAEWRGQRDVGRALMELAREQEALLNATAEVGAQTVAKSAAELSPQQRADLARLSGRQRRQAERIQQLEEQLQQLAQEWRAQDEAAAQAAADAAQELQSAQTQAHARQAAQDIAANRIGPAGALQRAVQETLTALQKEWSEQEPDDTEQLVKELQGLADQAASLADQHEQLRKRIDNPDVPSAELSQQAAELRRQAQRMTRQLERLRLRRTAEHARNAAEHLRRLERAADDDADDVDQLRQEHAQAGEELEELQRQLQQDRRTAEERLAREEFERVARTLAALLQRQKSAIAETQRLEQERLARGQWTRGQLRSLKDLADVERNLAEETQSLAKTFEPAAALKAALTRIGASLQRAADRLAERLTDEVTLRWQRDAERRLEQLIAAWRQPEPEAPSPNPSTPPDDASRGETAEPPGESIPLRVQLHLLRNWQADCLERTARWHAAHPDGTNLSDEDQSELDQLADEQGELARLAQDLADRLSAARPAAAPSEPSTPERQP</sequence>
<feature type="region of interest" description="Disordered" evidence="2">
    <location>
        <begin position="868"/>
        <end position="892"/>
    </location>
</feature>
<evidence type="ECO:0000256" key="1">
    <source>
        <dbReference type="SAM" id="Coils"/>
    </source>
</evidence>
<feature type="transmembrane region" description="Helical" evidence="3">
    <location>
        <begin position="143"/>
        <end position="161"/>
    </location>
</feature>
<keyword evidence="3" id="KW-0472">Membrane</keyword>
<evidence type="ECO:0008006" key="5">
    <source>
        <dbReference type="Google" id="ProtNLM"/>
    </source>
</evidence>
<feature type="transmembrane region" description="Helical" evidence="3">
    <location>
        <begin position="46"/>
        <end position="66"/>
    </location>
</feature>
<keyword evidence="1" id="KW-0175">Coiled coil</keyword>
<evidence type="ECO:0000313" key="4">
    <source>
        <dbReference type="EMBL" id="HGT39560.1"/>
    </source>
</evidence>
<protein>
    <recommendedName>
        <fullName evidence="5">DUF4175 family protein</fullName>
    </recommendedName>
</protein>
<feature type="compositionally biased region" description="Low complexity" evidence="2">
    <location>
        <begin position="645"/>
        <end position="656"/>
    </location>
</feature>
<keyword evidence="3" id="KW-1133">Transmembrane helix</keyword>
<comment type="caution">
    <text evidence="4">The sequence shown here is derived from an EMBL/GenBank/DDBJ whole genome shotgun (WGS) entry which is preliminary data.</text>
</comment>
<gene>
    <name evidence="4" type="ORF">ENS64_09910</name>
</gene>
<feature type="region of interest" description="Disordered" evidence="2">
    <location>
        <begin position="1140"/>
        <end position="1194"/>
    </location>
</feature>
<accession>A0A7C4QNV4</accession>
<feature type="compositionally biased region" description="Pro residues" evidence="2">
    <location>
        <begin position="1086"/>
        <end position="1096"/>
    </location>
</feature>
<feature type="region of interest" description="Disordered" evidence="2">
    <location>
        <begin position="1081"/>
        <end position="1111"/>
    </location>
</feature>
<feature type="coiled-coil region" evidence="1">
    <location>
        <begin position="745"/>
        <end position="779"/>
    </location>
</feature>
<keyword evidence="3" id="KW-0812">Transmembrane</keyword>
<feature type="region of interest" description="Disordered" evidence="2">
    <location>
        <begin position="645"/>
        <end position="668"/>
    </location>
</feature>
<reference evidence="4" key="1">
    <citation type="journal article" date="2020" name="mSystems">
        <title>Genome- and Community-Level Interaction Insights into Carbon Utilization and Element Cycling Functions of Hydrothermarchaeota in Hydrothermal Sediment.</title>
        <authorList>
            <person name="Zhou Z."/>
            <person name="Liu Y."/>
            <person name="Xu W."/>
            <person name="Pan J."/>
            <person name="Luo Z.H."/>
            <person name="Li M."/>
        </authorList>
    </citation>
    <scope>NUCLEOTIDE SEQUENCE [LARGE SCALE GENOMIC DNA]</scope>
    <source>
        <strain evidence="4">SpSt-508</strain>
    </source>
</reference>
<evidence type="ECO:0000256" key="2">
    <source>
        <dbReference type="SAM" id="MobiDB-lite"/>
    </source>
</evidence>
<proteinExistence type="predicted"/>
<feature type="compositionally biased region" description="Acidic residues" evidence="2">
    <location>
        <begin position="1147"/>
        <end position="1162"/>
    </location>
</feature>
<name>A0A7C4QNV4_9PLAN</name>
<dbReference type="AlphaFoldDB" id="A0A7C4QNV4"/>
<evidence type="ECO:0000256" key="3">
    <source>
        <dbReference type="SAM" id="Phobius"/>
    </source>
</evidence>
<feature type="transmembrane region" description="Helical" evidence="3">
    <location>
        <begin position="12"/>
        <end position="34"/>
    </location>
</feature>
<feature type="coiled-coil region" evidence="1">
    <location>
        <begin position="519"/>
        <end position="546"/>
    </location>
</feature>